<organism evidence="7 8">
    <name type="scientific">Culter alburnus</name>
    <name type="common">Topmouth culter</name>
    <dbReference type="NCBI Taxonomy" id="194366"/>
    <lineage>
        <taxon>Eukaryota</taxon>
        <taxon>Metazoa</taxon>
        <taxon>Chordata</taxon>
        <taxon>Craniata</taxon>
        <taxon>Vertebrata</taxon>
        <taxon>Euteleostomi</taxon>
        <taxon>Actinopterygii</taxon>
        <taxon>Neopterygii</taxon>
        <taxon>Teleostei</taxon>
        <taxon>Ostariophysi</taxon>
        <taxon>Cypriniformes</taxon>
        <taxon>Xenocyprididae</taxon>
        <taxon>Xenocypridinae</taxon>
        <taxon>Culter</taxon>
    </lineage>
</organism>
<dbReference type="GO" id="GO:0050727">
    <property type="term" value="P:regulation of inflammatory response"/>
    <property type="evidence" value="ECO:0007669"/>
    <property type="project" value="TreeGrafter"/>
</dbReference>
<proteinExistence type="inferred from homology"/>
<feature type="binding site" evidence="5">
    <location>
        <position position="121"/>
    </location>
    <ligand>
        <name>L-glutamate</name>
        <dbReference type="ChEBI" id="CHEBI:29985"/>
    </ligand>
</feature>
<dbReference type="GO" id="GO:0006751">
    <property type="term" value="P:glutathione catabolic process"/>
    <property type="evidence" value="ECO:0007669"/>
    <property type="project" value="UniProtKB-UniRule"/>
</dbReference>
<dbReference type="NCBIfam" id="TIGR00066">
    <property type="entry name" value="g_glut_trans"/>
    <property type="match status" value="1"/>
</dbReference>
<dbReference type="PANTHER" id="PTHR11686:SF56">
    <property type="entry name" value="GLUTATHIONE HYDROLASE 1 PROENZYME-RELATED"/>
    <property type="match status" value="1"/>
</dbReference>
<dbReference type="InterPro" id="IPR000101">
    <property type="entry name" value="GGT_peptidase"/>
</dbReference>
<dbReference type="EC" id="3.4.19.13" evidence="6"/>
<dbReference type="EC" id="2.3.2.2" evidence="6"/>
<comment type="catalytic activity">
    <reaction evidence="6">
        <text>an N-terminal (5-L-glutamyl)-[peptide] + an alpha-amino acid = 5-L-glutamyl amino acid + an N-terminal L-alpha-aminoacyl-[peptide]</text>
        <dbReference type="Rhea" id="RHEA:23904"/>
        <dbReference type="Rhea" id="RHEA-COMP:9780"/>
        <dbReference type="Rhea" id="RHEA-COMP:9795"/>
        <dbReference type="ChEBI" id="CHEBI:77644"/>
        <dbReference type="ChEBI" id="CHEBI:78597"/>
        <dbReference type="ChEBI" id="CHEBI:78599"/>
        <dbReference type="ChEBI" id="CHEBI:78608"/>
        <dbReference type="EC" id="2.3.2.2"/>
    </reaction>
</comment>
<dbReference type="Gene3D" id="3.60.20.40">
    <property type="match status" value="1"/>
</dbReference>
<evidence type="ECO:0000256" key="2">
    <source>
        <dbReference type="ARBA" id="ARBA00023180"/>
    </source>
</evidence>
<evidence type="ECO:0000256" key="1">
    <source>
        <dbReference type="ARBA" id="ARBA00009381"/>
    </source>
</evidence>
<dbReference type="EMBL" id="JAWDJR010000001">
    <property type="protein sequence ID" value="KAK9981751.1"/>
    <property type="molecule type" value="Genomic_DNA"/>
</dbReference>
<keyword evidence="6" id="KW-0012">Acyltransferase</keyword>
<dbReference type="Gene3D" id="1.10.246.130">
    <property type="match status" value="1"/>
</dbReference>
<dbReference type="PANTHER" id="PTHR11686">
    <property type="entry name" value="GAMMA GLUTAMYL TRANSPEPTIDASE"/>
    <property type="match status" value="1"/>
</dbReference>
<dbReference type="GO" id="GO:0005886">
    <property type="term" value="C:plasma membrane"/>
    <property type="evidence" value="ECO:0007669"/>
    <property type="project" value="TreeGrafter"/>
</dbReference>
<sequence length="580" mass="63969">MQCTMNRLCCGCLRQHPYLYLCIFLIIFVILGVSVLCKYLKCINSRQPDKCYAKAAVAADARTCSEIGRDMLKRNGSAVDAAIAALLCVSLVNAQSNGIGGGVVFTIYNPSTGKVETINARETAPMRASQNMFGNDPEKAKPGLFIAVPGELRGYSLAHKRHGRLQWKELFEPSIKLALEGFRIGKALADAINEESGKILNDKTLCEVFCNSNNKTLKENDYIRFPKLAETYKRIAEEGPDAFYSGSLTQTIVEDINAAGGIITHEDLKNYQAVLNEYALNFTVGNYTFHAPTAPFGGPVLALILNILKGYNISSSSVSTIKNKTLMYHRMIEAFRFADAQKSKLGDPRDNKKINEIVQNMTSESFADHIRSKIKDDNKQNSYYEQEGIDKVPDDHGTSHLSVIAEDGSAVAVTSSINDYFGSGVMSHSTGIIFNNQMRDFINPEVINGISENNLIKPGKRPLSSKCPTIILDKQSRKVKMVVGAAGGTNITTSVAQVILNYLFFDYDLQKSVNEPRVQITLNVTNIEDDFDKRVIDGLKQKNHNIDNKTELSVLQAVIQQGGKICAESDYRNYGSPAGY</sequence>
<keyword evidence="6" id="KW-0812">Transmembrane</keyword>
<gene>
    <name evidence="7" type="ORF">ABG768_001275</name>
</gene>
<evidence type="ECO:0000313" key="8">
    <source>
        <dbReference type="Proteomes" id="UP001479290"/>
    </source>
</evidence>
<feature type="binding site" evidence="5">
    <location>
        <position position="440"/>
    </location>
    <ligand>
        <name>L-glutamate</name>
        <dbReference type="ChEBI" id="CHEBI:29985"/>
    </ligand>
</feature>
<keyword evidence="2" id="KW-0325">Glycoprotein</keyword>
<feature type="binding site" evidence="5">
    <location>
        <begin position="464"/>
        <end position="465"/>
    </location>
    <ligand>
        <name>L-glutamate</name>
        <dbReference type="ChEBI" id="CHEBI:29985"/>
    </ligand>
</feature>
<dbReference type="InterPro" id="IPR029055">
    <property type="entry name" value="Ntn_hydrolases_N"/>
</dbReference>
<comment type="function">
    <text evidence="6">Cleaves the gamma-glutamyl peptide bond of glutathione and glutathione conjugates.</text>
</comment>
<keyword evidence="6" id="KW-0472">Membrane</keyword>
<dbReference type="FunFam" id="3.60.20.40:FF:000001">
    <property type="entry name" value="Gamma-glutamyltranspeptidase 1"/>
    <property type="match status" value="1"/>
</dbReference>
<evidence type="ECO:0000256" key="4">
    <source>
        <dbReference type="PIRSR" id="PIRSR600101-1"/>
    </source>
</evidence>
<evidence type="ECO:0000256" key="3">
    <source>
        <dbReference type="ARBA" id="ARBA00084097"/>
    </source>
</evidence>
<dbReference type="FunFam" id="1.10.246.130:FF:000002">
    <property type="entry name" value="glutathione hydrolase 1 proenzyme"/>
    <property type="match status" value="1"/>
</dbReference>
<comment type="subcellular location">
    <subcellularLocation>
        <location evidence="6">Membrane</location>
        <topology evidence="6">Single-pass type II membrane protein</topology>
    </subcellularLocation>
</comment>
<comment type="caution">
    <text evidence="7">The sequence shown here is derived from an EMBL/GenBank/DDBJ whole genome shotgun (WGS) entry which is preliminary data.</text>
</comment>
<keyword evidence="6" id="KW-1133">Transmembrane helix</keyword>
<feature type="binding site" evidence="5">
    <location>
        <position position="488"/>
    </location>
    <ligand>
        <name>L-glutamate</name>
        <dbReference type="ChEBI" id="CHEBI:29985"/>
    </ligand>
</feature>
<reference evidence="7 8" key="1">
    <citation type="submission" date="2024-05" db="EMBL/GenBank/DDBJ databases">
        <title>A high-quality chromosomal-level genome assembly of Topmouth culter (Culter alburnus).</title>
        <authorList>
            <person name="Zhao H."/>
        </authorList>
    </citation>
    <scope>NUCLEOTIDE SEQUENCE [LARGE SCALE GENOMIC DNA]</scope>
    <source>
        <strain evidence="7">CATC2023</strain>
        <tissue evidence="7">Muscle</tissue>
    </source>
</reference>
<protein>
    <recommendedName>
        <fullName evidence="6">Glutathione hydrolase</fullName>
        <ecNumber evidence="6">2.3.2.2</ecNumber>
        <ecNumber evidence="6">3.4.19.13</ecNumber>
    </recommendedName>
    <alternativeName>
        <fullName evidence="6">Gamma-glutamyltransferase</fullName>
    </alternativeName>
    <alternativeName>
        <fullName evidence="6">Gamma-glutamyltranspeptidase</fullName>
    </alternativeName>
</protein>
<name>A0AAW2B6X8_CULAL</name>
<keyword evidence="6" id="KW-0378">Hydrolase</keyword>
<keyword evidence="3" id="KW-0800">Toxin</keyword>
<keyword evidence="8" id="KW-1185">Reference proteome</keyword>
<feature type="binding site" evidence="5">
    <location>
        <begin position="416"/>
        <end position="418"/>
    </location>
    <ligand>
        <name>L-glutamate</name>
        <dbReference type="ChEBI" id="CHEBI:29985"/>
    </ligand>
</feature>
<dbReference type="GO" id="GO:0031179">
    <property type="term" value="P:peptide modification"/>
    <property type="evidence" value="ECO:0007669"/>
    <property type="project" value="TreeGrafter"/>
</dbReference>
<comment type="catalytic activity">
    <reaction evidence="6">
        <text>an S-substituted glutathione + H2O = an S-substituted L-cysteinylglycine + L-glutamate</text>
        <dbReference type="Rhea" id="RHEA:59468"/>
        <dbReference type="ChEBI" id="CHEBI:15377"/>
        <dbReference type="ChEBI" id="CHEBI:29985"/>
        <dbReference type="ChEBI" id="CHEBI:90779"/>
        <dbReference type="ChEBI" id="CHEBI:143103"/>
        <dbReference type="EC" id="3.4.19.13"/>
    </reaction>
</comment>
<dbReference type="Proteomes" id="UP001479290">
    <property type="component" value="Unassembled WGS sequence"/>
</dbReference>
<dbReference type="Pfam" id="PF01019">
    <property type="entry name" value="G_glu_transpept"/>
    <property type="match status" value="1"/>
</dbReference>
<feature type="active site" description="Nucleophile" evidence="4">
    <location>
        <position position="398"/>
    </location>
</feature>
<keyword evidence="3" id="KW-1199">Hemostasis impairing toxin</keyword>
<keyword evidence="6" id="KW-0808">Transferase</keyword>
<dbReference type="GO" id="GO:0103068">
    <property type="term" value="F:leukotriene C4 gamma-glutamyl transferase activity"/>
    <property type="evidence" value="ECO:0007669"/>
    <property type="project" value="UniProtKB-EC"/>
</dbReference>
<feature type="transmembrane region" description="Helical" evidence="6">
    <location>
        <begin position="18"/>
        <end position="40"/>
    </location>
</feature>
<evidence type="ECO:0000313" key="7">
    <source>
        <dbReference type="EMBL" id="KAK9981751.1"/>
    </source>
</evidence>
<accession>A0AAW2B6X8</accession>
<evidence type="ECO:0000256" key="6">
    <source>
        <dbReference type="RuleBase" id="RU368068"/>
    </source>
</evidence>
<dbReference type="InterPro" id="IPR043137">
    <property type="entry name" value="GGT_ssub_C"/>
</dbReference>
<keyword evidence="3" id="KW-1202">Platelet aggregation activating toxin</keyword>
<comment type="similarity">
    <text evidence="1">Belongs to the gamma-glutamyltransferase family.</text>
</comment>
<evidence type="ECO:0000256" key="5">
    <source>
        <dbReference type="PIRSR" id="PIRSR600101-2"/>
    </source>
</evidence>
<dbReference type="GO" id="GO:0002682">
    <property type="term" value="P:regulation of immune system process"/>
    <property type="evidence" value="ECO:0007669"/>
    <property type="project" value="TreeGrafter"/>
</dbReference>
<comment type="catalytic activity">
    <reaction evidence="6">
        <text>glutathione + H2O = L-cysteinylglycine + L-glutamate</text>
        <dbReference type="Rhea" id="RHEA:28807"/>
        <dbReference type="ChEBI" id="CHEBI:15377"/>
        <dbReference type="ChEBI" id="CHEBI:29985"/>
        <dbReference type="ChEBI" id="CHEBI:57925"/>
        <dbReference type="ChEBI" id="CHEBI:61694"/>
        <dbReference type="EC" id="3.4.19.13"/>
    </reaction>
</comment>
<dbReference type="SUPFAM" id="SSF56235">
    <property type="entry name" value="N-terminal nucleophile aminohydrolases (Ntn hydrolases)"/>
    <property type="match status" value="1"/>
</dbReference>
<dbReference type="AlphaFoldDB" id="A0AAW2B6X8"/>
<comment type="pathway">
    <text evidence="6">Sulfur metabolism; glutathione metabolism.</text>
</comment>
<dbReference type="PRINTS" id="PR01210">
    <property type="entry name" value="GGTRANSPTASE"/>
</dbReference>
<dbReference type="InterPro" id="IPR043138">
    <property type="entry name" value="GGT_lsub"/>
</dbReference>
<dbReference type="GO" id="GO:0036374">
    <property type="term" value="F:glutathione hydrolase activity"/>
    <property type="evidence" value="ECO:0007669"/>
    <property type="project" value="UniProtKB-UniRule"/>
</dbReference>